<keyword evidence="2" id="KW-0722">Serine protease inhibitor</keyword>
<keyword evidence="3" id="KW-1015">Disulfide bond</keyword>
<feature type="domain" description="Kazal-like" evidence="4">
    <location>
        <begin position="38"/>
        <end position="85"/>
    </location>
</feature>
<reference evidence="6" key="1">
    <citation type="submission" date="2017-03" db="EMBL/GenBank/DDBJ databases">
        <title>Phytopthora megakarya and P. palmivora, two closely related causual agents of cacao black pod achieved similar genome size and gene model numbers by different mechanisms.</title>
        <authorList>
            <person name="Ali S."/>
            <person name="Shao J."/>
            <person name="Larry D.J."/>
            <person name="Kronmiller B."/>
            <person name="Shen D."/>
            <person name="Strem M.D."/>
            <person name="Melnick R.L."/>
            <person name="Guiltinan M.J."/>
            <person name="Tyler B.M."/>
            <person name="Meinhardt L.W."/>
            <person name="Bailey B.A."/>
        </authorList>
    </citation>
    <scope>NUCLEOTIDE SEQUENCE [LARGE SCALE GENOMIC DNA]</scope>
    <source>
        <strain evidence="6">zdho120</strain>
    </source>
</reference>
<dbReference type="STRING" id="4795.A0A225UCL2"/>
<dbReference type="Proteomes" id="UP000198211">
    <property type="component" value="Unassembled WGS sequence"/>
</dbReference>
<keyword evidence="6" id="KW-1185">Reference proteome</keyword>
<dbReference type="PANTHER" id="PTHR10913">
    <property type="entry name" value="FOLLISTATIN-RELATED"/>
    <property type="match status" value="1"/>
</dbReference>
<organism evidence="5 6">
    <name type="scientific">Phytophthora megakarya</name>
    <dbReference type="NCBI Taxonomy" id="4795"/>
    <lineage>
        <taxon>Eukaryota</taxon>
        <taxon>Sar</taxon>
        <taxon>Stramenopiles</taxon>
        <taxon>Oomycota</taxon>
        <taxon>Peronosporomycetes</taxon>
        <taxon>Peronosporales</taxon>
        <taxon>Peronosporaceae</taxon>
        <taxon>Phytophthora</taxon>
    </lineage>
</organism>
<dbReference type="EMBL" id="NBNE01022037">
    <property type="protein sequence ID" value="OWY90738.1"/>
    <property type="molecule type" value="Genomic_DNA"/>
</dbReference>
<comment type="caution">
    <text evidence="5">The sequence shown here is derived from an EMBL/GenBank/DDBJ whole genome shotgun (WGS) entry which is preliminary data.</text>
</comment>
<protein>
    <submittedName>
        <fullName evidence="5">Kazal-like serine protease inhibitor</fullName>
    </submittedName>
</protein>
<evidence type="ECO:0000313" key="6">
    <source>
        <dbReference type="Proteomes" id="UP000198211"/>
    </source>
</evidence>
<gene>
    <name evidence="5" type="ORF">PHMEG_00040997</name>
</gene>
<feature type="domain" description="Kazal-like" evidence="4">
    <location>
        <begin position="88"/>
        <end position="141"/>
    </location>
</feature>
<accession>A0A225UCL2</accession>
<dbReference type="InterPro" id="IPR036058">
    <property type="entry name" value="Kazal_dom_sf"/>
</dbReference>
<dbReference type="PANTHER" id="PTHR10913:SF45">
    <property type="entry name" value="FOLLISTATIN, ISOFORM A-RELATED"/>
    <property type="match status" value="1"/>
</dbReference>
<dbReference type="InterPro" id="IPR002350">
    <property type="entry name" value="Kazal_dom"/>
</dbReference>
<dbReference type="SMART" id="SM00280">
    <property type="entry name" value="KAZAL"/>
    <property type="match status" value="2"/>
</dbReference>
<evidence type="ECO:0000259" key="4">
    <source>
        <dbReference type="PROSITE" id="PS51465"/>
    </source>
</evidence>
<evidence type="ECO:0000256" key="1">
    <source>
        <dbReference type="ARBA" id="ARBA00022690"/>
    </source>
</evidence>
<name>A0A225UCL2_9STRA</name>
<dbReference type="Pfam" id="PF07648">
    <property type="entry name" value="Kazal_2"/>
    <property type="match status" value="2"/>
</dbReference>
<feature type="non-terminal residue" evidence="5">
    <location>
        <position position="1"/>
    </location>
</feature>
<dbReference type="OrthoDB" id="126772at2759"/>
<dbReference type="GO" id="GO:0005576">
    <property type="term" value="C:extracellular region"/>
    <property type="evidence" value="ECO:0007669"/>
    <property type="project" value="TreeGrafter"/>
</dbReference>
<proteinExistence type="predicted"/>
<dbReference type="Gene3D" id="3.30.60.30">
    <property type="match status" value="2"/>
</dbReference>
<evidence type="ECO:0000256" key="3">
    <source>
        <dbReference type="ARBA" id="ARBA00023157"/>
    </source>
</evidence>
<dbReference type="PROSITE" id="PS51465">
    <property type="entry name" value="KAZAL_2"/>
    <property type="match status" value="2"/>
</dbReference>
<evidence type="ECO:0000313" key="5">
    <source>
        <dbReference type="EMBL" id="OWY90738.1"/>
    </source>
</evidence>
<sequence length="163" mass="16932">NDCAFSIAQCRTSSLKLSQVGECAGGSVPSSAEASKSGSAAKACPDACIDVYDPVSDENGKTYSNECYMRMAKCKQTKENVVDILADSSSAKNCTNVCPDIYSPVCGSDGVTYSSVCHLELASCKSPKLVLVQASEDVCAGSDTTQQQTVSKNVTTSTKTPAV</sequence>
<dbReference type="InterPro" id="IPR050653">
    <property type="entry name" value="Prot_Inhib_GrowthFact_Antg"/>
</dbReference>
<evidence type="ECO:0000256" key="2">
    <source>
        <dbReference type="ARBA" id="ARBA00022900"/>
    </source>
</evidence>
<dbReference type="CDD" id="cd00104">
    <property type="entry name" value="KAZAL_FS"/>
    <property type="match status" value="2"/>
</dbReference>
<keyword evidence="1" id="KW-0646">Protease inhibitor</keyword>
<dbReference type="AlphaFoldDB" id="A0A225UCL2"/>
<dbReference type="SUPFAM" id="SSF100895">
    <property type="entry name" value="Kazal-type serine protease inhibitors"/>
    <property type="match status" value="2"/>
</dbReference>